<comment type="similarity">
    <text evidence="2 5">Belongs to the RecX family.</text>
</comment>
<evidence type="ECO:0000259" key="7">
    <source>
        <dbReference type="Pfam" id="PF21981"/>
    </source>
</evidence>
<dbReference type="HAMAP" id="MF_01114">
    <property type="entry name" value="RecX"/>
    <property type="match status" value="1"/>
</dbReference>
<dbReference type="Pfam" id="PF21982">
    <property type="entry name" value="RecX_HTH1"/>
    <property type="match status" value="1"/>
</dbReference>
<comment type="function">
    <text evidence="5">Modulates RecA activity.</text>
</comment>
<dbReference type="Gene3D" id="1.10.10.10">
    <property type="entry name" value="Winged helix-like DNA-binding domain superfamily/Winged helix DNA-binding domain"/>
    <property type="match status" value="4"/>
</dbReference>
<dbReference type="PANTHER" id="PTHR33602">
    <property type="entry name" value="REGULATORY PROTEIN RECX FAMILY PROTEIN"/>
    <property type="match status" value="1"/>
</dbReference>
<evidence type="ECO:0000256" key="3">
    <source>
        <dbReference type="ARBA" id="ARBA00018111"/>
    </source>
</evidence>
<dbReference type="RefSeq" id="WP_343801931.1">
    <property type="nucleotide sequence ID" value="NZ_BAAADJ010000060.1"/>
</dbReference>
<keyword evidence="4 5" id="KW-0963">Cytoplasm</keyword>
<evidence type="ECO:0000313" key="10">
    <source>
        <dbReference type="Proteomes" id="UP001500782"/>
    </source>
</evidence>
<feature type="domain" description="RecX second three-helical" evidence="6">
    <location>
        <begin position="112"/>
        <end position="152"/>
    </location>
</feature>
<evidence type="ECO:0000259" key="6">
    <source>
        <dbReference type="Pfam" id="PF02631"/>
    </source>
</evidence>
<reference evidence="9 10" key="1">
    <citation type="journal article" date="2019" name="Int. J. Syst. Evol. Microbiol.">
        <title>The Global Catalogue of Microorganisms (GCM) 10K type strain sequencing project: providing services to taxonomists for standard genome sequencing and annotation.</title>
        <authorList>
            <consortium name="The Broad Institute Genomics Platform"/>
            <consortium name="The Broad Institute Genome Sequencing Center for Infectious Disease"/>
            <person name="Wu L."/>
            <person name="Ma J."/>
        </authorList>
    </citation>
    <scope>NUCLEOTIDE SEQUENCE [LARGE SCALE GENOMIC DNA]</scope>
    <source>
        <strain evidence="9 10">JCM 9731</strain>
    </source>
</reference>
<evidence type="ECO:0000259" key="8">
    <source>
        <dbReference type="Pfam" id="PF21982"/>
    </source>
</evidence>
<dbReference type="InterPro" id="IPR036388">
    <property type="entry name" value="WH-like_DNA-bd_sf"/>
</dbReference>
<dbReference type="InterPro" id="IPR053925">
    <property type="entry name" value="RecX_HTH_3rd"/>
</dbReference>
<evidence type="ECO:0000256" key="5">
    <source>
        <dbReference type="HAMAP-Rule" id="MF_01114"/>
    </source>
</evidence>
<comment type="subcellular location">
    <subcellularLocation>
        <location evidence="1 5">Cytoplasm</location>
    </subcellularLocation>
</comment>
<dbReference type="Pfam" id="PF21981">
    <property type="entry name" value="RecX_HTH3"/>
    <property type="match status" value="2"/>
</dbReference>
<dbReference type="NCBIfam" id="NF010733">
    <property type="entry name" value="PRK14135.1"/>
    <property type="match status" value="1"/>
</dbReference>
<protein>
    <recommendedName>
        <fullName evidence="3 5">Regulatory protein RecX</fullName>
    </recommendedName>
</protein>
<dbReference type="InterPro" id="IPR053924">
    <property type="entry name" value="RecX_HTH_2nd"/>
</dbReference>
<dbReference type="PANTHER" id="PTHR33602:SF1">
    <property type="entry name" value="REGULATORY PROTEIN RECX FAMILY PROTEIN"/>
    <property type="match status" value="1"/>
</dbReference>
<accession>A0ABN0WMN7</accession>
<dbReference type="InterPro" id="IPR003783">
    <property type="entry name" value="Regulatory_RecX"/>
</dbReference>
<dbReference type="InterPro" id="IPR053926">
    <property type="entry name" value="RecX_HTH_1st"/>
</dbReference>
<dbReference type="Pfam" id="PF02631">
    <property type="entry name" value="RecX_HTH2"/>
    <property type="match status" value="1"/>
</dbReference>
<sequence length="264" mass="31033">MIVSKITPQKKNKNRYNIYILQGQREEYAFSVDEYVLASFQLKKGRELTEFDIQEIQFADHIRKGIHLAANYLTARMRSKEEVRQYLIQKEIEEAVLDEVLHHLEEYGYIRDDEFAVAFVKTYIETSDKGPSWIDARLKEKGISAPNREQALLFFTEERAIDKAIQLVGKWGNSLKKYSTTEKKQKLFDKLMQKGFPASVISIALEEAEWGPDEDEEWNAIQKQGEKAWNRHGGDIMKVKQFLFRKGFEIDLIERFINEKREEA</sequence>
<evidence type="ECO:0000313" key="9">
    <source>
        <dbReference type="EMBL" id="GAA0341642.1"/>
    </source>
</evidence>
<evidence type="ECO:0000256" key="2">
    <source>
        <dbReference type="ARBA" id="ARBA00009695"/>
    </source>
</evidence>
<evidence type="ECO:0000256" key="1">
    <source>
        <dbReference type="ARBA" id="ARBA00004496"/>
    </source>
</evidence>
<gene>
    <name evidence="5 9" type="primary">recX</name>
    <name evidence="9" type="ORF">GCM10008967_35030</name>
</gene>
<feature type="domain" description="RecX third three-helical" evidence="7">
    <location>
        <begin position="215"/>
        <end position="257"/>
    </location>
</feature>
<organism evidence="9 10">
    <name type="scientific">Bacillus carboniphilus</name>
    <dbReference type="NCBI Taxonomy" id="86663"/>
    <lineage>
        <taxon>Bacteria</taxon>
        <taxon>Bacillati</taxon>
        <taxon>Bacillota</taxon>
        <taxon>Bacilli</taxon>
        <taxon>Bacillales</taxon>
        <taxon>Bacillaceae</taxon>
        <taxon>Bacillus</taxon>
    </lineage>
</organism>
<evidence type="ECO:0000256" key="4">
    <source>
        <dbReference type="ARBA" id="ARBA00022490"/>
    </source>
</evidence>
<name>A0ABN0WMN7_9BACI</name>
<feature type="domain" description="RecX third three-helical" evidence="7">
    <location>
        <begin position="157"/>
        <end position="205"/>
    </location>
</feature>
<dbReference type="EMBL" id="BAAADJ010000060">
    <property type="protein sequence ID" value="GAA0341642.1"/>
    <property type="molecule type" value="Genomic_DNA"/>
</dbReference>
<feature type="domain" description="RecX first three-helical" evidence="8">
    <location>
        <begin position="68"/>
        <end position="104"/>
    </location>
</feature>
<keyword evidence="10" id="KW-1185">Reference proteome</keyword>
<dbReference type="Proteomes" id="UP001500782">
    <property type="component" value="Unassembled WGS sequence"/>
</dbReference>
<comment type="caution">
    <text evidence="9">The sequence shown here is derived from an EMBL/GenBank/DDBJ whole genome shotgun (WGS) entry which is preliminary data.</text>
</comment>
<proteinExistence type="inferred from homology"/>